<dbReference type="PANTHER" id="PTHR33375:SF1">
    <property type="entry name" value="CHROMOSOME-PARTITIONING PROTEIN PARB-RELATED"/>
    <property type="match status" value="1"/>
</dbReference>
<evidence type="ECO:0000313" key="4">
    <source>
        <dbReference type="EMBL" id="BAD60527.1"/>
    </source>
</evidence>
<feature type="region of interest" description="Disordered" evidence="2">
    <location>
        <begin position="233"/>
        <end position="254"/>
    </location>
</feature>
<feature type="region of interest" description="Disordered" evidence="2">
    <location>
        <begin position="1"/>
        <end position="39"/>
    </location>
</feature>
<evidence type="ECO:0000256" key="2">
    <source>
        <dbReference type="SAM" id="MobiDB-lite"/>
    </source>
</evidence>
<feature type="compositionally biased region" description="Polar residues" evidence="2">
    <location>
        <begin position="17"/>
        <end position="33"/>
    </location>
</feature>
<evidence type="ECO:0000259" key="3">
    <source>
        <dbReference type="SMART" id="SM00470"/>
    </source>
</evidence>
<feature type="domain" description="ParB-like N-terminal" evidence="3">
    <location>
        <begin position="48"/>
        <end position="150"/>
    </location>
</feature>
<dbReference type="InterPro" id="IPR036086">
    <property type="entry name" value="ParB/Sulfiredoxin_sf"/>
</dbReference>
<keyword evidence="1" id="KW-0159">Chromosome partition</keyword>
<dbReference type="GO" id="GO:0007059">
    <property type="term" value="P:chromosome segregation"/>
    <property type="evidence" value="ECO:0007669"/>
    <property type="project" value="UniProtKB-KW"/>
</dbReference>
<dbReference type="KEGG" id="nfa:PNF1_20"/>
<proteinExistence type="predicted"/>
<dbReference type="HOGENOM" id="CLU_052816_2_0_11"/>
<dbReference type="InterPro" id="IPR003115">
    <property type="entry name" value="ParB_N"/>
</dbReference>
<dbReference type="GeneID" id="61136236"/>
<evidence type="ECO:0000256" key="1">
    <source>
        <dbReference type="ARBA" id="ARBA00022829"/>
    </source>
</evidence>
<name>Q5YMR4_NOCFA</name>
<dbReference type="EMBL" id="AP006619">
    <property type="protein sequence ID" value="BAD60527.1"/>
    <property type="molecule type" value="Genomic_DNA"/>
</dbReference>
<dbReference type="Pfam" id="PF02195">
    <property type="entry name" value="ParB_N"/>
    <property type="match status" value="1"/>
</dbReference>
<dbReference type="AlphaFoldDB" id="Q5YMR4"/>
<dbReference type="SUPFAM" id="SSF110849">
    <property type="entry name" value="ParB/Sulfiredoxin"/>
    <property type="match status" value="1"/>
</dbReference>
<dbReference type="SUPFAM" id="SSF109709">
    <property type="entry name" value="KorB DNA-binding domain-like"/>
    <property type="match status" value="1"/>
</dbReference>
<dbReference type="eggNOG" id="COG1475">
    <property type="taxonomic scope" value="Bacteria"/>
</dbReference>
<dbReference type="GO" id="GO:0045881">
    <property type="term" value="P:positive regulation of sporulation resulting in formation of a cellular spore"/>
    <property type="evidence" value="ECO:0007669"/>
    <property type="project" value="TreeGrafter"/>
</dbReference>
<dbReference type="Gene3D" id="1.10.10.2830">
    <property type="match status" value="1"/>
</dbReference>
<feature type="compositionally biased region" description="Basic and acidic residues" evidence="2">
    <location>
        <begin position="233"/>
        <end position="243"/>
    </location>
</feature>
<gene>
    <name evidence="4" type="primary">parB</name>
    <name evidence="4" type="ordered locus">PNF1_20</name>
</gene>
<dbReference type="PANTHER" id="PTHR33375">
    <property type="entry name" value="CHROMOSOME-PARTITIONING PROTEIN PARB-RELATED"/>
    <property type="match status" value="1"/>
</dbReference>
<organism evidence="4 5">
    <name type="scientific">Nocardia farcinica (strain IFM 10152)</name>
    <dbReference type="NCBI Taxonomy" id="247156"/>
    <lineage>
        <taxon>Bacteria</taxon>
        <taxon>Bacillati</taxon>
        <taxon>Actinomycetota</taxon>
        <taxon>Actinomycetes</taxon>
        <taxon>Mycobacteriales</taxon>
        <taxon>Nocardiaceae</taxon>
        <taxon>Nocardia</taxon>
    </lineage>
</organism>
<dbReference type="GO" id="GO:0005694">
    <property type="term" value="C:chromosome"/>
    <property type="evidence" value="ECO:0007669"/>
    <property type="project" value="TreeGrafter"/>
</dbReference>
<geneLocation type="plasmid" evidence="4 5">
    <name>pNF1</name>
</geneLocation>
<dbReference type="InterPro" id="IPR050336">
    <property type="entry name" value="Chromosome_partition/occlusion"/>
</dbReference>
<dbReference type="OrthoDB" id="70307at2"/>
<reference evidence="4 5" key="1">
    <citation type="journal article" date="2004" name="Proc. Natl. Acad. Sci. U.S.A.">
        <title>The complete genomic sequence of Nocardia farcinica IFM 10152.</title>
        <authorList>
            <person name="Ishikawa J."/>
            <person name="Yamashita A."/>
            <person name="Mikami Y."/>
            <person name="Hoshino Y."/>
            <person name="Kurita H."/>
            <person name="Hotta K."/>
            <person name="Shiba T."/>
            <person name="Hattori M."/>
        </authorList>
    </citation>
    <scope>NUCLEOTIDE SEQUENCE [LARGE SCALE GENOMIC DNA]</scope>
    <source>
        <strain evidence="4 5">IFM 10152</strain>
        <plasmid evidence="5">Plasmid pNF1</plasmid>
    </source>
</reference>
<protein>
    <submittedName>
        <fullName evidence="4">Putative plasmid partitioning protein</fullName>
    </submittedName>
</protein>
<dbReference type="Proteomes" id="UP000006820">
    <property type="component" value="Plasmid pNF1"/>
</dbReference>
<keyword evidence="5" id="KW-1185">Reference proteome</keyword>
<dbReference type="SMART" id="SM00470">
    <property type="entry name" value="ParB"/>
    <property type="match status" value="1"/>
</dbReference>
<accession>Q5YMR4</accession>
<evidence type="ECO:0000313" key="5">
    <source>
        <dbReference type="Proteomes" id="UP000006820"/>
    </source>
</evidence>
<dbReference type="Pfam" id="PF17762">
    <property type="entry name" value="HTH_ParB"/>
    <property type="match status" value="1"/>
</dbReference>
<sequence length="305" mass="33324">MAGRGGRANLADLVGSTGKNSTVDGVNARTSSPAKGPTPEVMVNGAPLEIKLEDLVANPLNPRETMDVDDLASIVEIQLQPALIIGREAYLKLWPELKSELGDAKYVVINGCRRLEAARKFGRTTLECVRKDEVADSRASLRAASIRENVERENLDVIEEAKAVEALVSDCDGNGARAGQILGKTKMWVSQRRALLKLTPELQAKLRAGELAIREARELGRVPAEEQVARWKAQLEKKEREQAGETSGSNSSRRDVDTVKIVKTLKKWDADTAVLASALFVHLDRSGVHELIEQLNQMATSNEAE</sequence>
<keyword evidence="4" id="KW-0614">Plasmid</keyword>
<dbReference type="RefSeq" id="WP_011212209.1">
    <property type="nucleotide sequence ID" value="NC_006362.1"/>
</dbReference>
<dbReference type="InterPro" id="IPR041468">
    <property type="entry name" value="HTH_ParB/Spo0J"/>
</dbReference>